<evidence type="ECO:0000256" key="1">
    <source>
        <dbReference type="SAM" id="Phobius"/>
    </source>
</evidence>
<feature type="transmembrane region" description="Helical" evidence="1">
    <location>
        <begin position="155"/>
        <end position="174"/>
    </location>
</feature>
<dbReference type="EMBL" id="PVNL01000177">
    <property type="protein sequence ID" value="PRP91367.1"/>
    <property type="molecule type" value="Genomic_DNA"/>
</dbReference>
<keyword evidence="1" id="KW-0812">Transmembrane</keyword>
<dbReference type="PANTHER" id="PTHR30161:SF1">
    <property type="entry name" value="FLAGELLAR BIOSYNTHESIS PROTEIN FLHA-RELATED"/>
    <property type="match status" value="1"/>
</dbReference>
<keyword evidence="1" id="KW-1133">Transmembrane helix</keyword>
<dbReference type="GO" id="GO:0009306">
    <property type="term" value="P:protein secretion"/>
    <property type="evidence" value="ECO:0007669"/>
    <property type="project" value="InterPro"/>
</dbReference>
<accession>A0A2S9XEU6</accession>
<evidence type="ECO:0000313" key="3">
    <source>
        <dbReference type="Proteomes" id="UP000238823"/>
    </source>
</evidence>
<dbReference type="GO" id="GO:0005886">
    <property type="term" value="C:plasma membrane"/>
    <property type="evidence" value="ECO:0007669"/>
    <property type="project" value="TreeGrafter"/>
</dbReference>
<reference evidence="2 3" key="1">
    <citation type="submission" date="2018-03" db="EMBL/GenBank/DDBJ databases">
        <title>Draft Genome Sequences of the Obligatory Marine Myxobacteria Enhygromyxa salina SWB007.</title>
        <authorList>
            <person name="Poehlein A."/>
            <person name="Moghaddam J.A."/>
            <person name="Harms H."/>
            <person name="Alanjari M."/>
            <person name="Koenig G.M."/>
            <person name="Daniel R."/>
            <person name="Schaeberle T.F."/>
        </authorList>
    </citation>
    <scope>NUCLEOTIDE SEQUENCE [LARGE SCALE GENOMIC DNA]</scope>
    <source>
        <strain evidence="2 3">SWB007</strain>
    </source>
</reference>
<keyword evidence="1" id="KW-0472">Membrane</keyword>
<feature type="transmembrane region" description="Helical" evidence="1">
    <location>
        <begin position="180"/>
        <end position="198"/>
    </location>
</feature>
<sequence length="506" mass="53778">MFAVITAIQYLVIARGAERVAEVAARFALDGMPGQQAAIDADLRASTISPREAQARRAALSERSEFFARMDGVMRWVKGDAVVGLLITAINLIGGVAVGALRAGRGVGESLSVYGTLAIGDGLLAQLPALLIALAAALLVARVDQVGGQHTRATWLEPAMLLVPALLLALLAGVPGMPGLAFVTTAVGLVAVALWISARTLDGKQPAGEPEIRVHTNFNEAARASITHDLAELRNRCEAALAITIPRLVLSPTRPRSALQPNELELRLGERVLGRGRHAKLCGPSASAGSAGRDDALVLGCFQVLMDSAARLVTLQAIEAELETARRRQPTLIRQAMRVVEPVDVLTIVRAFVRERIPVPSTDALLQALAEERVFHDPAERRHWPEHAREALADHWVRDLCDGAAQLGDPRWRRPTVDLEDAILARAKHGTRGLSLGLSEAERGRVVARICAGASERPVLLLCSSHARPAFACLLAGARPYVPVMSVGELALAGVATPVCAAVDVD</sequence>
<organism evidence="2 3">
    <name type="scientific">Enhygromyxa salina</name>
    <dbReference type="NCBI Taxonomy" id="215803"/>
    <lineage>
        <taxon>Bacteria</taxon>
        <taxon>Pseudomonadati</taxon>
        <taxon>Myxococcota</taxon>
        <taxon>Polyangia</taxon>
        <taxon>Nannocystales</taxon>
        <taxon>Nannocystaceae</taxon>
        <taxon>Enhygromyxa</taxon>
    </lineage>
</organism>
<gene>
    <name evidence="2" type="primary">invA</name>
    <name evidence="2" type="ORF">ENSA7_82340</name>
</gene>
<name>A0A2S9XEU6_9BACT</name>
<proteinExistence type="predicted"/>
<dbReference type="InterPro" id="IPR001712">
    <property type="entry name" value="T3SS_FHIPEP"/>
</dbReference>
<comment type="caution">
    <text evidence="2">The sequence shown here is derived from an EMBL/GenBank/DDBJ whole genome shotgun (WGS) entry which is preliminary data.</text>
</comment>
<dbReference type="AlphaFoldDB" id="A0A2S9XEU6"/>
<dbReference type="Proteomes" id="UP000238823">
    <property type="component" value="Unassembled WGS sequence"/>
</dbReference>
<feature type="transmembrane region" description="Helical" evidence="1">
    <location>
        <begin position="123"/>
        <end position="143"/>
    </location>
</feature>
<dbReference type="Pfam" id="PF00771">
    <property type="entry name" value="FHIPEP"/>
    <property type="match status" value="2"/>
</dbReference>
<evidence type="ECO:0000313" key="2">
    <source>
        <dbReference type="EMBL" id="PRP91367.1"/>
    </source>
</evidence>
<dbReference type="GO" id="GO:0044780">
    <property type="term" value="P:bacterial-type flagellum assembly"/>
    <property type="evidence" value="ECO:0007669"/>
    <property type="project" value="TreeGrafter"/>
</dbReference>
<protein>
    <submittedName>
        <fullName evidence="2">Invasion protein InvA</fullName>
    </submittedName>
</protein>
<dbReference type="PANTHER" id="PTHR30161">
    <property type="entry name" value="FLAGELLAR EXPORT PROTEIN, MEMBRANE FLHA SUBUNIT-RELATED"/>
    <property type="match status" value="1"/>
</dbReference>
<feature type="transmembrane region" description="Helical" evidence="1">
    <location>
        <begin position="82"/>
        <end position="103"/>
    </location>
</feature>
<dbReference type="PRINTS" id="PR00949">
    <property type="entry name" value="TYPE3IMAPROT"/>
</dbReference>